<dbReference type="GO" id="GO:0006383">
    <property type="term" value="P:transcription by RNA polymerase III"/>
    <property type="evidence" value="ECO:0007669"/>
    <property type="project" value="InterPro"/>
</dbReference>
<dbReference type="Pfam" id="PF10419">
    <property type="entry name" value="TFIIIC_sub6"/>
    <property type="match status" value="1"/>
</dbReference>
<evidence type="ECO:0000313" key="4">
    <source>
        <dbReference type="EMBL" id="CAH0520714.1"/>
    </source>
</evidence>
<feature type="domain" description="Transcription factor TFIIIC triple barrel" evidence="2">
    <location>
        <begin position="88"/>
        <end position="149"/>
    </location>
</feature>
<evidence type="ECO:0000313" key="5">
    <source>
        <dbReference type="Proteomes" id="UP001158986"/>
    </source>
</evidence>
<evidence type="ECO:0000313" key="6">
    <source>
        <dbReference type="Proteomes" id="UP001160483"/>
    </source>
</evidence>
<dbReference type="EMBL" id="CAKLCB010000371">
    <property type="protein sequence ID" value="CAH0520714.1"/>
    <property type="molecule type" value="Genomic_DNA"/>
</dbReference>
<evidence type="ECO:0000313" key="3">
    <source>
        <dbReference type="EMBL" id="CAH0474615.1"/>
    </source>
</evidence>
<feature type="compositionally biased region" description="Polar residues" evidence="1">
    <location>
        <begin position="1"/>
        <end position="11"/>
    </location>
</feature>
<dbReference type="Gene3D" id="2.60.40.4370">
    <property type="match status" value="1"/>
</dbReference>
<name>A0AAU9KPZ0_9STRA</name>
<feature type="compositionally biased region" description="Polar residues" evidence="1">
    <location>
        <begin position="31"/>
        <end position="41"/>
    </location>
</feature>
<reference evidence="3 5" key="1">
    <citation type="submission" date="2021-11" db="EMBL/GenBank/DDBJ databases">
        <authorList>
            <person name="Islam A."/>
            <person name="Islam S."/>
            <person name="Flora M.S."/>
            <person name="Rahman M."/>
            <person name="Ziaur R.M."/>
            <person name="Epstein J.H."/>
            <person name="Hassan M."/>
            <person name="Klassen M."/>
            <person name="Woodard K."/>
            <person name="Webb A."/>
            <person name="Webby R.J."/>
            <person name="El Zowalaty M.E."/>
        </authorList>
    </citation>
    <scope>NUCLEOTIDE SEQUENCE</scope>
    <source>
        <strain evidence="4">Pbs1</strain>
        <strain evidence="3">Pbs3</strain>
    </source>
</reference>
<dbReference type="PANTHER" id="PTHR21860">
    <property type="entry name" value="TRANSCRIPTION INITIATION FACTOR IIIC TFIIIC , POLYPEPTIDE 6-RELATED"/>
    <property type="match status" value="1"/>
</dbReference>
<feature type="compositionally biased region" description="Basic and acidic residues" evidence="1">
    <location>
        <begin position="42"/>
        <end position="62"/>
    </location>
</feature>
<dbReference type="InterPro" id="IPR019481">
    <property type="entry name" value="TFIIIC_triple_barrel"/>
</dbReference>
<dbReference type="InterPro" id="IPR042771">
    <property type="entry name" value="GTF3C6-like"/>
</dbReference>
<organism evidence="3 6">
    <name type="scientific">Peronospora belbahrii</name>
    <dbReference type="NCBI Taxonomy" id="622444"/>
    <lineage>
        <taxon>Eukaryota</taxon>
        <taxon>Sar</taxon>
        <taxon>Stramenopiles</taxon>
        <taxon>Oomycota</taxon>
        <taxon>Peronosporomycetes</taxon>
        <taxon>Peronosporales</taxon>
        <taxon>Peronosporaceae</taxon>
        <taxon>Peronospora</taxon>
    </lineage>
</organism>
<dbReference type="Proteomes" id="UP001160483">
    <property type="component" value="Unassembled WGS sequence"/>
</dbReference>
<dbReference type="PANTHER" id="PTHR21860:SF2">
    <property type="entry name" value="GENERAL TRANSCRIPTION FACTOR 3C POLYPEPTIDE 6"/>
    <property type="match status" value="1"/>
</dbReference>
<evidence type="ECO:0000256" key="1">
    <source>
        <dbReference type="SAM" id="MobiDB-lite"/>
    </source>
</evidence>
<gene>
    <name evidence="4" type="ORF">PBS001_LOCUS7180</name>
    <name evidence="3" type="ORF">PBS003_LOCUS1459</name>
</gene>
<comment type="caution">
    <text evidence="3">The sequence shown here is derived from an EMBL/GenBank/DDBJ whole genome shotgun (WGS) entry which is preliminary data.</text>
</comment>
<protein>
    <recommendedName>
        <fullName evidence="2">Transcription factor TFIIIC triple barrel domain-containing protein</fullName>
    </recommendedName>
</protein>
<evidence type="ECO:0000259" key="2">
    <source>
        <dbReference type="Pfam" id="PF10419"/>
    </source>
</evidence>
<proteinExistence type="predicted"/>
<keyword evidence="5" id="KW-1185">Reference proteome</keyword>
<dbReference type="Proteomes" id="UP001158986">
    <property type="component" value="Unassembled WGS sequence"/>
</dbReference>
<accession>A0AAU9KPZ0</accession>
<feature type="compositionally biased region" description="Basic and acidic residues" evidence="1">
    <location>
        <begin position="19"/>
        <end position="28"/>
    </location>
</feature>
<feature type="region of interest" description="Disordered" evidence="1">
    <location>
        <begin position="1"/>
        <end position="62"/>
    </location>
</feature>
<dbReference type="GO" id="GO:0000127">
    <property type="term" value="C:transcription factor TFIIIC complex"/>
    <property type="evidence" value="ECO:0007669"/>
    <property type="project" value="TreeGrafter"/>
</dbReference>
<dbReference type="AlphaFoldDB" id="A0AAU9KPZ0"/>
<dbReference type="EMBL" id="CAKKTJ010000112">
    <property type="protein sequence ID" value="CAH0474615.1"/>
    <property type="molecule type" value="Genomic_DNA"/>
</dbReference>
<sequence length="156" mass="18229">MEEHAQSSVTTNRKRQRSRERQDEKEEIQVDSIQVNCMKNEQQMHEQEEKRNSLYSKDESRCETENQDETLVVLELCDFKNHPIFDDYSSAILEGIDTATPMLRIGEYILYGQLEETVGTNYFYDTDTTKALDQTYAFVGQTIKKIKFTIAPPEEV</sequence>